<evidence type="ECO:0000313" key="2">
    <source>
        <dbReference type="EMBL" id="KKZ63787.1"/>
    </source>
</evidence>
<dbReference type="Proteomes" id="UP000034164">
    <property type="component" value="Unassembled WGS sequence"/>
</dbReference>
<comment type="caution">
    <text evidence="2">The sequence shown here is derived from an EMBL/GenBank/DDBJ whole genome shotgun (WGS) entry which is preliminary data.</text>
</comment>
<sequence>MHPTLRRKWQWMKKSCDRVRINGNDNRVAVRAQCNLEENPASALFVERHNVIVQRLGKLLTKKVQPDPKFKPDVVDGRASLRGEETHLGIDRREGPLEPTPVSISKCSTVKFDHCARRNPNPSAGPSARAKPGVNPRLGGRKTSIH</sequence>
<feature type="region of interest" description="Disordered" evidence="1">
    <location>
        <begin position="115"/>
        <end position="146"/>
    </location>
</feature>
<dbReference type="EMBL" id="LCZI01000922">
    <property type="protein sequence ID" value="KKZ63787.1"/>
    <property type="molecule type" value="Genomic_DNA"/>
</dbReference>
<dbReference type="VEuPathDB" id="FungiDB:EMCG_01891"/>
<reference evidence="3" key="1">
    <citation type="journal article" date="2015" name="PLoS Genet.">
        <title>The dynamic genome and transcriptome of the human fungal pathogen Blastomyces and close relative Emmonsia.</title>
        <authorList>
            <person name="Munoz J.F."/>
            <person name="Gauthier G.M."/>
            <person name="Desjardins C.A."/>
            <person name="Gallo J.E."/>
            <person name="Holder J."/>
            <person name="Sullivan T.D."/>
            <person name="Marty A.J."/>
            <person name="Carmen J.C."/>
            <person name="Chen Z."/>
            <person name="Ding L."/>
            <person name="Gujja S."/>
            <person name="Magrini V."/>
            <person name="Misas E."/>
            <person name="Mitreva M."/>
            <person name="Priest M."/>
            <person name="Saif S."/>
            <person name="Whiston E.A."/>
            <person name="Young S."/>
            <person name="Zeng Q."/>
            <person name="Goldman W.E."/>
            <person name="Mardis E.R."/>
            <person name="Taylor J.W."/>
            <person name="McEwen J.G."/>
            <person name="Clay O.K."/>
            <person name="Klein B.S."/>
            <person name="Cuomo C.A."/>
        </authorList>
    </citation>
    <scope>NUCLEOTIDE SEQUENCE [LARGE SCALE GENOMIC DNA]</scope>
    <source>
        <strain evidence="3">UAMH 3008</strain>
    </source>
</reference>
<protein>
    <submittedName>
        <fullName evidence="2">Uncharacterized protein</fullName>
    </submittedName>
</protein>
<accession>A0A0G2HZL9</accession>
<proteinExistence type="predicted"/>
<dbReference type="AlphaFoldDB" id="A0A0G2HZL9"/>
<evidence type="ECO:0000313" key="3">
    <source>
        <dbReference type="Proteomes" id="UP000034164"/>
    </source>
</evidence>
<name>A0A0G2HZL9_9EURO</name>
<gene>
    <name evidence="2" type="ORF">EMCG_01891</name>
</gene>
<organism evidence="2 3">
    <name type="scientific">[Emmonsia] crescens</name>
    <dbReference type="NCBI Taxonomy" id="73230"/>
    <lineage>
        <taxon>Eukaryota</taxon>
        <taxon>Fungi</taxon>
        <taxon>Dikarya</taxon>
        <taxon>Ascomycota</taxon>
        <taxon>Pezizomycotina</taxon>
        <taxon>Eurotiomycetes</taxon>
        <taxon>Eurotiomycetidae</taxon>
        <taxon>Onygenales</taxon>
        <taxon>Ajellomycetaceae</taxon>
        <taxon>Emergomyces</taxon>
    </lineage>
</organism>
<evidence type="ECO:0000256" key="1">
    <source>
        <dbReference type="SAM" id="MobiDB-lite"/>
    </source>
</evidence>